<evidence type="ECO:0008006" key="4">
    <source>
        <dbReference type="Google" id="ProtNLM"/>
    </source>
</evidence>
<dbReference type="RefSeq" id="WP_402387563.1">
    <property type="nucleotide sequence ID" value="NZ_JBIUYY010000022.1"/>
</dbReference>
<accession>A0ABW8EV87</accession>
<feature type="signal peptide" evidence="1">
    <location>
        <begin position="1"/>
        <end position="22"/>
    </location>
</feature>
<sequence length="163" mass="17736">MKPPIRAATALFLLTWPLTACGVSGGDGLFERCVPKEATTANTAELEGSYEGSQEAKGTRLTLTARPGQSGGTLTVENWPTGDSFRDELGPSFSGTGTWEIDHPSGSAKHPLLRLQFDPPKPDMPTPHTIDLLSIGIDAKRTFIYDNKDPDTCPHFRLQLREK</sequence>
<comment type="caution">
    <text evidence="2">The sequence shown here is derived from an EMBL/GenBank/DDBJ whole genome shotgun (WGS) entry which is preliminary data.</text>
</comment>
<protein>
    <recommendedName>
        <fullName evidence="4">Lipoprotein</fullName>
    </recommendedName>
</protein>
<dbReference type="EMBL" id="JBIUYY010000022">
    <property type="protein sequence ID" value="MFJ2825801.1"/>
    <property type="molecule type" value="Genomic_DNA"/>
</dbReference>
<dbReference type="Proteomes" id="UP001617351">
    <property type="component" value="Unassembled WGS sequence"/>
</dbReference>
<gene>
    <name evidence="2" type="ORF">ACIO7M_32505</name>
</gene>
<evidence type="ECO:0000313" key="2">
    <source>
        <dbReference type="EMBL" id="MFJ2825801.1"/>
    </source>
</evidence>
<reference evidence="2 3" key="1">
    <citation type="submission" date="2024-10" db="EMBL/GenBank/DDBJ databases">
        <title>The Natural Products Discovery Center: Release of the First 8490 Sequenced Strains for Exploring Actinobacteria Biosynthetic Diversity.</title>
        <authorList>
            <person name="Kalkreuter E."/>
            <person name="Kautsar S.A."/>
            <person name="Yang D."/>
            <person name="Bader C.D."/>
            <person name="Teijaro C.N."/>
            <person name="Fluegel L."/>
            <person name="Davis C.M."/>
            <person name="Simpson J.R."/>
            <person name="Lauterbach L."/>
            <person name="Steele A.D."/>
            <person name="Gui C."/>
            <person name="Meng S."/>
            <person name="Li G."/>
            <person name="Viehrig K."/>
            <person name="Ye F."/>
            <person name="Su P."/>
            <person name="Kiefer A.F."/>
            <person name="Nichols A."/>
            <person name="Cepeda A.J."/>
            <person name="Yan W."/>
            <person name="Fan B."/>
            <person name="Jiang Y."/>
            <person name="Adhikari A."/>
            <person name="Zheng C.-J."/>
            <person name="Schuster L."/>
            <person name="Cowan T.M."/>
            <person name="Smanski M.J."/>
            <person name="Chevrette M.G."/>
            <person name="De Carvalho L.P.S."/>
            <person name="Shen B."/>
        </authorList>
    </citation>
    <scope>NUCLEOTIDE SEQUENCE [LARGE SCALE GENOMIC DNA]</scope>
    <source>
        <strain evidence="2 3">NPDC087220</strain>
    </source>
</reference>
<name>A0ABW8EV87_STRT5</name>
<proteinExistence type="predicted"/>
<organism evidence="2 3">
    <name type="scientific">Streptomyces toxytricini</name>
    <name type="common">Actinomyces toxytricini</name>
    <dbReference type="NCBI Taxonomy" id="67369"/>
    <lineage>
        <taxon>Bacteria</taxon>
        <taxon>Bacillati</taxon>
        <taxon>Actinomycetota</taxon>
        <taxon>Actinomycetes</taxon>
        <taxon>Kitasatosporales</taxon>
        <taxon>Streptomycetaceae</taxon>
        <taxon>Streptomyces</taxon>
    </lineage>
</organism>
<keyword evidence="1" id="KW-0732">Signal</keyword>
<feature type="chain" id="PRO_5045145049" description="Lipoprotein" evidence="1">
    <location>
        <begin position="23"/>
        <end position="163"/>
    </location>
</feature>
<evidence type="ECO:0000256" key="1">
    <source>
        <dbReference type="SAM" id="SignalP"/>
    </source>
</evidence>
<keyword evidence="3" id="KW-1185">Reference proteome</keyword>
<evidence type="ECO:0000313" key="3">
    <source>
        <dbReference type="Proteomes" id="UP001617351"/>
    </source>
</evidence>